<dbReference type="Pfam" id="PF03629">
    <property type="entry name" value="SASA"/>
    <property type="match status" value="1"/>
</dbReference>
<dbReference type="SUPFAM" id="SSF52266">
    <property type="entry name" value="SGNH hydrolase"/>
    <property type="match status" value="1"/>
</dbReference>
<evidence type="ECO:0000256" key="2">
    <source>
        <dbReference type="SAM" id="SignalP"/>
    </source>
</evidence>
<dbReference type="InterPro" id="IPR036514">
    <property type="entry name" value="SGNH_hydro_sf"/>
</dbReference>
<dbReference type="PANTHER" id="PTHR31988">
    <property type="entry name" value="ESTERASE, PUTATIVE (DUF303)-RELATED"/>
    <property type="match status" value="1"/>
</dbReference>
<dbReference type="Gene3D" id="3.40.50.1110">
    <property type="entry name" value="SGNH hydrolase"/>
    <property type="match status" value="1"/>
</dbReference>
<keyword evidence="2" id="KW-0732">Signal</keyword>
<evidence type="ECO:0000259" key="3">
    <source>
        <dbReference type="Pfam" id="PF03629"/>
    </source>
</evidence>
<accession>A0A2P8FNI8</accession>
<protein>
    <recommendedName>
        <fullName evidence="3">Sialate O-acetylesterase domain-containing protein</fullName>
    </recommendedName>
</protein>
<dbReference type="AlphaFoldDB" id="A0A2P8FNI8"/>
<dbReference type="EMBL" id="PYAS01000017">
    <property type="protein sequence ID" value="PSL23284.1"/>
    <property type="molecule type" value="Genomic_DNA"/>
</dbReference>
<dbReference type="Proteomes" id="UP000241964">
    <property type="component" value="Unassembled WGS sequence"/>
</dbReference>
<reference evidence="4 5" key="1">
    <citation type="submission" date="2018-03" db="EMBL/GenBank/DDBJ databases">
        <title>Genomic Encyclopedia of Archaeal and Bacterial Type Strains, Phase II (KMG-II): from individual species to whole genera.</title>
        <authorList>
            <person name="Goeker M."/>
        </authorList>
    </citation>
    <scope>NUCLEOTIDE SEQUENCE [LARGE SCALE GENOMIC DNA]</scope>
    <source>
        <strain evidence="4 5">DSM 29057</strain>
    </source>
</reference>
<dbReference type="PANTHER" id="PTHR31988:SF19">
    <property type="entry name" value="9-O-ACETYL-N-ACETYLNEURAMINIC ACID DEACETYLASE-RELATED"/>
    <property type="match status" value="1"/>
</dbReference>
<name>A0A2P8FNI8_9BACT</name>
<proteinExistence type="predicted"/>
<feature type="domain" description="Sialate O-acetylesterase" evidence="3">
    <location>
        <begin position="31"/>
        <end position="259"/>
    </location>
</feature>
<dbReference type="InterPro" id="IPR052940">
    <property type="entry name" value="Carb_Esterase_6"/>
</dbReference>
<keyword evidence="5" id="KW-1185">Reference proteome</keyword>
<comment type="caution">
    <text evidence="4">The sequence shown here is derived from an EMBL/GenBank/DDBJ whole genome shotgun (WGS) entry which is preliminary data.</text>
</comment>
<dbReference type="InterPro" id="IPR005181">
    <property type="entry name" value="SASA"/>
</dbReference>
<sequence>MILMNFKPLKILLGLLAGTTAAFGQTAPEQMDLYLLIGQSNMAGRGMTDAASQPNSSKIWAINRHNEWKMAADPLHEDKPAVVGAGPGLTFAQEMLQKQPGRSIGLIPCAVGGSGIDDWQPGAKHEQTGIYAYDEMLARVKEAQKRGTIKGIIWHQGESDSSPEKKGAYAAKLADFFKRLRRDTHTDNVPVVVGTLGDFYVAKNPDAAVINQIIADYAKGNKLVYLASAAGLVHKGDDTHFDTRSARELGHRYAEAFLKKEE</sequence>
<dbReference type="GO" id="GO:0016788">
    <property type="term" value="F:hydrolase activity, acting on ester bonds"/>
    <property type="evidence" value="ECO:0007669"/>
    <property type="project" value="UniProtKB-ARBA"/>
</dbReference>
<feature type="chain" id="PRO_5015169200" description="Sialate O-acetylesterase domain-containing protein" evidence="2">
    <location>
        <begin position="25"/>
        <end position="262"/>
    </location>
</feature>
<keyword evidence="1" id="KW-0378">Hydrolase</keyword>
<evidence type="ECO:0000313" key="4">
    <source>
        <dbReference type="EMBL" id="PSL23284.1"/>
    </source>
</evidence>
<evidence type="ECO:0000313" key="5">
    <source>
        <dbReference type="Proteomes" id="UP000241964"/>
    </source>
</evidence>
<evidence type="ECO:0000256" key="1">
    <source>
        <dbReference type="ARBA" id="ARBA00022801"/>
    </source>
</evidence>
<organism evidence="4 5">
    <name type="scientific">Dyadobacter jiangsuensis</name>
    <dbReference type="NCBI Taxonomy" id="1591085"/>
    <lineage>
        <taxon>Bacteria</taxon>
        <taxon>Pseudomonadati</taxon>
        <taxon>Bacteroidota</taxon>
        <taxon>Cytophagia</taxon>
        <taxon>Cytophagales</taxon>
        <taxon>Spirosomataceae</taxon>
        <taxon>Dyadobacter</taxon>
    </lineage>
</organism>
<feature type="signal peptide" evidence="2">
    <location>
        <begin position="1"/>
        <end position="24"/>
    </location>
</feature>
<gene>
    <name evidence="4" type="ORF">CLV60_117161</name>
</gene>